<evidence type="ECO:0000256" key="2">
    <source>
        <dbReference type="ARBA" id="ARBA00022723"/>
    </source>
</evidence>
<evidence type="ECO:0000259" key="5">
    <source>
        <dbReference type="PROSITE" id="PS51462"/>
    </source>
</evidence>
<sequence>MPSIWRGQQYAALPVAEVDGELRVLLVTSRETHRWVIPKGWAEEDLTPSGLAAKEAFEEAGAIGEITAEPVGCYSYSKRLKDGSHVTCDVEVFRMTVERLLPEWPERGQRERQWFTPERAAEQVAEAELIDLLR</sequence>
<name>A0ABS9W695_9PROT</name>
<gene>
    <name evidence="6" type="ORF">MON41_13705</name>
</gene>
<comment type="caution">
    <text evidence="6">The sequence shown here is derived from an EMBL/GenBank/DDBJ whole genome shotgun (WGS) entry which is preliminary data.</text>
</comment>
<evidence type="ECO:0000313" key="7">
    <source>
        <dbReference type="Proteomes" id="UP001201985"/>
    </source>
</evidence>
<dbReference type="InterPro" id="IPR015797">
    <property type="entry name" value="NUDIX_hydrolase-like_dom_sf"/>
</dbReference>
<dbReference type="InterPro" id="IPR047198">
    <property type="entry name" value="DDP-like_NUDIX"/>
</dbReference>
<feature type="domain" description="Nudix hydrolase" evidence="5">
    <location>
        <begin position="5"/>
        <end position="134"/>
    </location>
</feature>
<comment type="cofactor">
    <cofactor evidence="1">
        <name>Mg(2+)</name>
        <dbReference type="ChEBI" id="CHEBI:18420"/>
    </cofactor>
</comment>
<dbReference type="Gene3D" id="3.90.79.10">
    <property type="entry name" value="Nucleoside Triphosphate Pyrophosphohydrolase"/>
    <property type="match status" value="1"/>
</dbReference>
<dbReference type="CDD" id="cd04666">
    <property type="entry name" value="NUDIX_DIPP2_like_Nudt4"/>
    <property type="match status" value="1"/>
</dbReference>
<protein>
    <submittedName>
        <fullName evidence="6">NUDIX hydrolase</fullName>
    </submittedName>
</protein>
<evidence type="ECO:0000256" key="4">
    <source>
        <dbReference type="ARBA" id="ARBA00022842"/>
    </source>
</evidence>
<proteinExistence type="predicted"/>
<dbReference type="EMBL" id="JALBUU010000005">
    <property type="protein sequence ID" value="MCI0754812.1"/>
    <property type="molecule type" value="Genomic_DNA"/>
</dbReference>
<dbReference type="GO" id="GO:0016787">
    <property type="term" value="F:hydrolase activity"/>
    <property type="evidence" value="ECO:0007669"/>
    <property type="project" value="UniProtKB-KW"/>
</dbReference>
<evidence type="ECO:0000256" key="3">
    <source>
        <dbReference type="ARBA" id="ARBA00022801"/>
    </source>
</evidence>
<organism evidence="6 7">
    <name type="scientific">Teichococcus vastitatis</name>
    <dbReference type="NCBI Taxonomy" id="2307076"/>
    <lineage>
        <taxon>Bacteria</taxon>
        <taxon>Pseudomonadati</taxon>
        <taxon>Pseudomonadota</taxon>
        <taxon>Alphaproteobacteria</taxon>
        <taxon>Acetobacterales</taxon>
        <taxon>Roseomonadaceae</taxon>
        <taxon>Roseomonas</taxon>
    </lineage>
</organism>
<dbReference type="SUPFAM" id="SSF55811">
    <property type="entry name" value="Nudix"/>
    <property type="match status" value="1"/>
</dbReference>
<keyword evidence="2" id="KW-0479">Metal-binding</keyword>
<dbReference type="InterPro" id="IPR000086">
    <property type="entry name" value="NUDIX_hydrolase_dom"/>
</dbReference>
<keyword evidence="7" id="KW-1185">Reference proteome</keyword>
<dbReference type="PANTHER" id="PTHR12629">
    <property type="entry name" value="DIPHOSPHOINOSITOL POLYPHOSPHATE PHOSPHOHYDROLASE"/>
    <property type="match status" value="1"/>
</dbReference>
<feature type="non-terminal residue" evidence="6">
    <location>
        <position position="134"/>
    </location>
</feature>
<dbReference type="Pfam" id="PF00293">
    <property type="entry name" value="NUDIX"/>
    <property type="match status" value="1"/>
</dbReference>
<dbReference type="PROSITE" id="PS51462">
    <property type="entry name" value="NUDIX"/>
    <property type="match status" value="1"/>
</dbReference>
<accession>A0ABS9W695</accession>
<dbReference type="PANTHER" id="PTHR12629:SF0">
    <property type="entry name" value="DIPHOSPHOINOSITOL-POLYPHOSPHATE DIPHOSPHATASE"/>
    <property type="match status" value="1"/>
</dbReference>
<dbReference type="Proteomes" id="UP001201985">
    <property type="component" value="Unassembled WGS sequence"/>
</dbReference>
<dbReference type="RefSeq" id="WP_241793113.1">
    <property type="nucleotide sequence ID" value="NZ_JALBUU010000005.1"/>
</dbReference>
<reference evidence="6 7" key="1">
    <citation type="submission" date="2022-03" db="EMBL/GenBank/DDBJ databases">
        <title>Complete genome analysis of Roseomonas KG 17.1 : a prolific producer of plant growth promoters.</title>
        <authorList>
            <person name="Saadouli I."/>
            <person name="Najjari A."/>
            <person name="Mosbah A."/>
            <person name="Ouzari H.I."/>
        </authorList>
    </citation>
    <scope>NUCLEOTIDE SEQUENCE [LARGE SCALE GENOMIC DNA]</scope>
    <source>
        <strain evidence="6 7">KG17-1</strain>
    </source>
</reference>
<keyword evidence="3 6" id="KW-0378">Hydrolase</keyword>
<keyword evidence="4" id="KW-0460">Magnesium</keyword>
<evidence type="ECO:0000256" key="1">
    <source>
        <dbReference type="ARBA" id="ARBA00001946"/>
    </source>
</evidence>
<evidence type="ECO:0000313" key="6">
    <source>
        <dbReference type="EMBL" id="MCI0754812.1"/>
    </source>
</evidence>